<dbReference type="RefSeq" id="WP_153495664.1">
    <property type="nucleotide sequence ID" value="NZ_CAXYUY010000004.1"/>
</dbReference>
<organism evidence="4 5">
    <name type="scientific">Lactococcus hircilactis</name>
    <dbReference type="NCBI Taxonomy" id="1494462"/>
    <lineage>
        <taxon>Bacteria</taxon>
        <taxon>Bacillati</taxon>
        <taxon>Bacillota</taxon>
        <taxon>Bacilli</taxon>
        <taxon>Lactobacillales</taxon>
        <taxon>Streptococcaceae</taxon>
        <taxon>Lactococcus</taxon>
    </lineage>
</organism>
<dbReference type="PANTHER" id="PTHR44196:SF1">
    <property type="entry name" value="DEHYDROGENASE_REDUCTASE SDR FAMILY MEMBER 7B"/>
    <property type="match status" value="1"/>
</dbReference>
<gene>
    <name evidence="4" type="ORF">GHI93_03545</name>
</gene>
<proteinExistence type="inferred from homology"/>
<dbReference type="Pfam" id="PF00106">
    <property type="entry name" value="adh_short"/>
    <property type="match status" value="1"/>
</dbReference>
<dbReference type="InterPro" id="IPR020904">
    <property type="entry name" value="Sc_DH/Rdtase_CS"/>
</dbReference>
<dbReference type="InterPro" id="IPR036291">
    <property type="entry name" value="NAD(P)-bd_dom_sf"/>
</dbReference>
<comment type="similarity">
    <text evidence="1 3">Belongs to the short-chain dehydrogenases/reductases (SDR) family.</text>
</comment>
<dbReference type="PRINTS" id="PR00081">
    <property type="entry name" value="GDHRDH"/>
</dbReference>
<dbReference type="EMBL" id="WITJ01000004">
    <property type="protein sequence ID" value="MQW39028.1"/>
    <property type="molecule type" value="Genomic_DNA"/>
</dbReference>
<dbReference type="InterPro" id="IPR002347">
    <property type="entry name" value="SDR_fam"/>
</dbReference>
<evidence type="ECO:0000256" key="3">
    <source>
        <dbReference type="RuleBase" id="RU000363"/>
    </source>
</evidence>
<name>A0A7X1Z783_9LACT</name>
<accession>A0A7X1Z783</accession>
<dbReference type="OrthoDB" id="9793345at2"/>
<evidence type="ECO:0000256" key="2">
    <source>
        <dbReference type="ARBA" id="ARBA00023002"/>
    </source>
</evidence>
<evidence type="ECO:0000313" key="5">
    <source>
        <dbReference type="Proteomes" id="UP000439550"/>
    </source>
</evidence>
<dbReference type="AlphaFoldDB" id="A0A7X1Z783"/>
<dbReference type="GO" id="GO:0016491">
    <property type="term" value="F:oxidoreductase activity"/>
    <property type="evidence" value="ECO:0007669"/>
    <property type="project" value="UniProtKB-KW"/>
</dbReference>
<dbReference type="PANTHER" id="PTHR44196">
    <property type="entry name" value="DEHYDROGENASE/REDUCTASE SDR FAMILY MEMBER 7B"/>
    <property type="match status" value="1"/>
</dbReference>
<dbReference type="PROSITE" id="PS00061">
    <property type="entry name" value="ADH_SHORT"/>
    <property type="match status" value="1"/>
</dbReference>
<evidence type="ECO:0000256" key="1">
    <source>
        <dbReference type="ARBA" id="ARBA00006484"/>
    </source>
</evidence>
<protein>
    <submittedName>
        <fullName evidence="4">SDR family NAD(P)-dependent oxidoreductase</fullName>
    </submittedName>
</protein>
<dbReference type="Proteomes" id="UP000439550">
    <property type="component" value="Unassembled WGS sequence"/>
</dbReference>
<keyword evidence="5" id="KW-1185">Reference proteome</keyword>
<sequence>MTRTIVITGATGDIAQELITRLQNDHLILLSRNLSVLTEKYGHLKNVTLMENAALEKNPPMKVDILINNAGFGVFKKLSALTESEIKQQFAVNTLFAIQCVRYFNPQVQLITIASIAGKIPSSKSTIYAASKAAIISFSDALRMERQELLVTTVNTGPVLTKFHQNHSEYLKKVGKNAVSAAFVAEKIIHILGKNKPELNLPWQMAVVAKCRALAPILTDRMARKFFDFK</sequence>
<dbReference type="PRINTS" id="PR00080">
    <property type="entry name" value="SDRFAMILY"/>
</dbReference>
<dbReference type="GO" id="GO:0016020">
    <property type="term" value="C:membrane"/>
    <property type="evidence" value="ECO:0007669"/>
    <property type="project" value="TreeGrafter"/>
</dbReference>
<evidence type="ECO:0000313" key="4">
    <source>
        <dbReference type="EMBL" id="MQW39028.1"/>
    </source>
</evidence>
<reference evidence="4 5" key="1">
    <citation type="submission" date="2019-10" db="EMBL/GenBank/DDBJ databases">
        <authorList>
            <person name="Dong K."/>
        </authorList>
    </citation>
    <scope>NUCLEOTIDE SEQUENCE [LARGE SCALE GENOMIC DNA]</scope>
    <source>
        <strain evidence="4 5">DSM 28960</strain>
    </source>
</reference>
<dbReference type="Gene3D" id="3.40.50.720">
    <property type="entry name" value="NAD(P)-binding Rossmann-like Domain"/>
    <property type="match status" value="1"/>
</dbReference>
<keyword evidence="2" id="KW-0560">Oxidoreductase</keyword>
<dbReference type="SUPFAM" id="SSF51735">
    <property type="entry name" value="NAD(P)-binding Rossmann-fold domains"/>
    <property type="match status" value="1"/>
</dbReference>
<comment type="caution">
    <text evidence="4">The sequence shown here is derived from an EMBL/GenBank/DDBJ whole genome shotgun (WGS) entry which is preliminary data.</text>
</comment>